<dbReference type="AlphaFoldDB" id="A0A4Q9HD03"/>
<dbReference type="OrthoDB" id="1029065at2"/>
<name>A0A4Q9HD03_9SPHI</name>
<reference evidence="3 4" key="1">
    <citation type="submission" date="2019-02" db="EMBL/GenBank/DDBJ databases">
        <title>Pedobacter kyonggii whole genome sequence analysis.</title>
        <authorList>
            <person name="Dahal R.H."/>
        </authorList>
    </citation>
    <scope>NUCLEOTIDE SEQUENCE [LARGE SCALE GENOMIC DNA]</scope>
    <source>
        <strain evidence="3 4">K-4-11-1</strain>
    </source>
</reference>
<evidence type="ECO:0000256" key="1">
    <source>
        <dbReference type="SAM" id="Phobius"/>
    </source>
</evidence>
<feature type="signal peptide" evidence="2">
    <location>
        <begin position="1"/>
        <end position="23"/>
    </location>
</feature>
<evidence type="ECO:0000313" key="3">
    <source>
        <dbReference type="EMBL" id="TBO42263.1"/>
    </source>
</evidence>
<keyword evidence="1" id="KW-0812">Transmembrane</keyword>
<keyword evidence="1" id="KW-0472">Membrane</keyword>
<comment type="caution">
    <text evidence="3">The sequence shown here is derived from an EMBL/GenBank/DDBJ whole genome shotgun (WGS) entry which is preliminary data.</text>
</comment>
<dbReference type="Proteomes" id="UP000291819">
    <property type="component" value="Unassembled WGS sequence"/>
</dbReference>
<dbReference type="EMBL" id="SIXF01000009">
    <property type="protein sequence ID" value="TBO42263.1"/>
    <property type="molecule type" value="Genomic_DNA"/>
</dbReference>
<sequence>MQKAKFLAVLLLTAAAGRRACYAQDPPGIAELYQVSGTMHSYYGGFSDLVLMLGAITGLLGGLRVFINWQGGRHHIDRQVMGWFFSCLFLLLTGTFLRGLFGL</sequence>
<dbReference type="Pfam" id="PF13572">
    <property type="entry name" value="DUF4134"/>
    <property type="match status" value="1"/>
</dbReference>
<dbReference type="InterPro" id="IPR025408">
    <property type="entry name" value="DUF4134"/>
</dbReference>
<accession>A0A4Q9HD03</accession>
<keyword evidence="2" id="KW-0732">Signal</keyword>
<feature type="transmembrane region" description="Helical" evidence="1">
    <location>
        <begin position="81"/>
        <end position="101"/>
    </location>
</feature>
<evidence type="ECO:0000313" key="4">
    <source>
        <dbReference type="Proteomes" id="UP000291819"/>
    </source>
</evidence>
<keyword evidence="4" id="KW-1185">Reference proteome</keyword>
<feature type="transmembrane region" description="Helical" evidence="1">
    <location>
        <begin position="49"/>
        <end position="69"/>
    </location>
</feature>
<proteinExistence type="predicted"/>
<gene>
    <name evidence="3" type="ORF">EYS08_11905</name>
</gene>
<feature type="chain" id="PRO_5020459179" evidence="2">
    <location>
        <begin position="24"/>
        <end position="103"/>
    </location>
</feature>
<keyword evidence="1" id="KW-1133">Transmembrane helix</keyword>
<evidence type="ECO:0000256" key="2">
    <source>
        <dbReference type="SAM" id="SignalP"/>
    </source>
</evidence>
<protein>
    <submittedName>
        <fullName evidence="3">DUF4134 domain-containing protein</fullName>
    </submittedName>
</protein>
<organism evidence="3 4">
    <name type="scientific">Pedobacter kyonggii</name>
    <dbReference type="NCBI Taxonomy" id="1926871"/>
    <lineage>
        <taxon>Bacteria</taxon>
        <taxon>Pseudomonadati</taxon>
        <taxon>Bacteroidota</taxon>
        <taxon>Sphingobacteriia</taxon>
        <taxon>Sphingobacteriales</taxon>
        <taxon>Sphingobacteriaceae</taxon>
        <taxon>Pedobacter</taxon>
    </lineage>
</organism>